<gene>
    <name evidence="1" type="ORF">AsAng_0014400</name>
</gene>
<dbReference type="RefSeq" id="WP_264792001.1">
    <property type="nucleotide sequence ID" value="NZ_AP026867.1"/>
</dbReference>
<dbReference type="Proteomes" id="UP001060919">
    <property type="component" value="Chromosome"/>
</dbReference>
<evidence type="ECO:0000313" key="1">
    <source>
        <dbReference type="EMBL" id="BDS10731.1"/>
    </source>
</evidence>
<accession>A0A916DQI2</accession>
<evidence type="ECO:0000313" key="2">
    <source>
        <dbReference type="Proteomes" id="UP001060919"/>
    </source>
</evidence>
<sequence length="218" mass="24864">MIKKSLWRPGTTSFLIFVCFIFLGACDNTNPSSIKVSTTATPNNTTDNSLSHFIQQFQLVEPGSSIPKELCDRYIEPILANNRLHPYLGLEKASYNYGQVIYEDSVMVAFTFYYKAEDKGHLMAASFLASFNRPNEQFIDARMVFGSSVFDYQASKGYKMGFSCKSDLEFLESDRMVLKLKSQTKQLYTHFKEGTPPKANVIKTHRYSLLKNGQFVFE</sequence>
<dbReference type="PROSITE" id="PS51257">
    <property type="entry name" value="PROKAR_LIPOPROTEIN"/>
    <property type="match status" value="1"/>
</dbReference>
<protein>
    <recommendedName>
        <fullName evidence="3">Lipoprotein</fullName>
    </recommendedName>
</protein>
<organism evidence="1 2">
    <name type="scientific">Aureispira anguillae</name>
    <dbReference type="NCBI Taxonomy" id="2864201"/>
    <lineage>
        <taxon>Bacteria</taxon>
        <taxon>Pseudomonadati</taxon>
        <taxon>Bacteroidota</taxon>
        <taxon>Saprospiria</taxon>
        <taxon>Saprospirales</taxon>
        <taxon>Saprospiraceae</taxon>
        <taxon>Aureispira</taxon>
    </lineage>
</organism>
<proteinExistence type="predicted"/>
<dbReference type="EMBL" id="AP026867">
    <property type="protein sequence ID" value="BDS10731.1"/>
    <property type="molecule type" value="Genomic_DNA"/>
</dbReference>
<dbReference type="AlphaFoldDB" id="A0A916DQI2"/>
<dbReference type="KEGG" id="aup:AsAng_0014400"/>
<name>A0A916DQI2_9BACT</name>
<evidence type="ECO:0008006" key="3">
    <source>
        <dbReference type="Google" id="ProtNLM"/>
    </source>
</evidence>
<reference evidence="1" key="1">
    <citation type="submission" date="2022-09" db="EMBL/GenBank/DDBJ databases">
        <title>Aureispira anguillicida sp. nov., isolated from Leptocephalus of Japanese eel Anguilla japonica.</title>
        <authorList>
            <person name="Yuasa K."/>
            <person name="Mekata T."/>
            <person name="Ikunari K."/>
        </authorList>
    </citation>
    <scope>NUCLEOTIDE SEQUENCE</scope>
    <source>
        <strain evidence="1">EL160426</strain>
    </source>
</reference>
<keyword evidence="2" id="KW-1185">Reference proteome</keyword>